<reference evidence="8 9" key="1">
    <citation type="journal article" date="2018" name="Nat. Biotechnol.">
        <title>A standardized bacterial taxonomy based on genome phylogeny substantially revises the tree of life.</title>
        <authorList>
            <person name="Parks D.H."/>
            <person name="Chuvochina M."/>
            <person name="Waite D.W."/>
            <person name="Rinke C."/>
            <person name="Skarshewski A."/>
            <person name="Chaumeil P.A."/>
            <person name="Hugenholtz P."/>
        </authorList>
    </citation>
    <scope>NUCLEOTIDE SEQUENCE [LARGE SCALE GENOMIC DNA]</scope>
    <source>
        <strain evidence="8">UBA9667</strain>
    </source>
</reference>
<evidence type="ECO:0000259" key="6">
    <source>
        <dbReference type="Pfam" id="PF13086"/>
    </source>
</evidence>
<dbReference type="InterPro" id="IPR027417">
    <property type="entry name" value="P-loop_NTPase"/>
</dbReference>
<dbReference type="PANTHER" id="PTHR43788:SF8">
    <property type="entry name" value="DNA-BINDING PROTEIN SMUBP-2"/>
    <property type="match status" value="1"/>
</dbReference>
<dbReference type="Pfam" id="PF13087">
    <property type="entry name" value="AAA_12"/>
    <property type="match status" value="1"/>
</dbReference>
<dbReference type="Pfam" id="PF13604">
    <property type="entry name" value="AAA_30"/>
    <property type="match status" value="1"/>
</dbReference>
<comment type="similarity">
    <text evidence="1">Belongs to the DNA2/NAM7 helicase family.</text>
</comment>
<protein>
    <submittedName>
        <fullName evidence="8">Helicase</fullName>
    </submittedName>
</protein>
<dbReference type="InterPro" id="IPR050534">
    <property type="entry name" value="Coronavir_polyprotein_1ab"/>
</dbReference>
<evidence type="ECO:0000256" key="5">
    <source>
        <dbReference type="ARBA" id="ARBA00022840"/>
    </source>
</evidence>
<dbReference type="PANTHER" id="PTHR43788">
    <property type="entry name" value="DNA2/NAM7 HELICASE FAMILY MEMBER"/>
    <property type="match status" value="1"/>
</dbReference>
<evidence type="ECO:0000313" key="8">
    <source>
        <dbReference type="EMBL" id="HCK24210.1"/>
    </source>
</evidence>
<evidence type="ECO:0000256" key="4">
    <source>
        <dbReference type="ARBA" id="ARBA00022806"/>
    </source>
</evidence>
<dbReference type="GO" id="GO:0043139">
    <property type="term" value="F:5'-3' DNA helicase activity"/>
    <property type="evidence" value="ECO:0007669"/>
    <property type="project" value="TreeGrafter"/>
</dbReference>
<dbReference type="InterPro" id="IPR041677">
    <property type="entry name" value="DNA2/NAM7_AAA_11"/>
</dbReference>
<dbReference type="AlphaFoldDB" id="A0A3D2SFC6"/>
<dbReference type="SUPFAM" id="SSF52540">
    <property type="entry name" value="P-loop containing nucleoside triphosphate hydrolases"/>
    <property type="match status" value="1"/>
</dbReference>
<dbReference type="Proteomes" id="UP000263098">
    <property type="component" value="Unassembled WGS sequence"/>
</dbReference>
<gene>
    <name evidence="8" type="ORF">DHW31_05375</name>
</gene>
<keyword evidence="4 8" id="KW-0347">Helicase</keyword>
<accession>A0A3D2SFC6</accession>
<dbReference type="Gene3D" id="2.40.30.270">
    <property type="match status" value="1"/>
</dbReference>
<dbReference type="GO" id="GO:0005524">
    <property type="term" value="F:ATP binding"/>
    <property type="evidence" value="ECO:0007669"/>
    <property type="project" value="UniProtKB-KW"/>
</dbReference>
<evidence type="ECO:0000259" key="7">
    <source>
        <dbReference type="Pfam" id="PF13087"/>
    </source>
</evidence>
<dbReference type="CDD" id="cd18808">
    <property type="entry name" value="SF1_C_Upf1"/>
    <property type="match status" value="1"/>
</dbReference>
<name>A0A3D2SFC6_9BACE</name>
<feature type="domain" description="DNA2/NAM7 helicase-like C-terminal" evidence="7">
    <location>
        <begin position="404"/>
        <end position="602"/>
    </location>
</feature>
<keyword evidence="5" id="KW-0067">ATP-binding</keyword>
<evidence type="ECO:0000256" key="3">
    <source>
        <dbReference type="ARBA" id="ARBA00022801"/>
    </source>
</evidence>
<dbReference type="Pfam" id="PF13086">
    <property type="entry name" value="AAA_11"/>
    <property type="match status" value="1"/>
</dbReference>
<proteinExistence type="inferred from homology"/>
<dbReference type="GO" id="GO:0016787">
    <property type="term" value="F:hydrolase activity"/>
    <property type="evidence" value="ECO:0007669"/>
    <property type="project" value="UniProtKB-KW"/>
</dbReference>
<dbReference type="InterPro" id="IPR041679">
    <property type="entry name" value="DNA2/NAM7-like_C"/>
</dbReference>
<dbReference type="InterPro" id="IPR047187">
    <property type="entry name" value="SF1_C_Upf1"/>
</dbReference>
<evidence type="ECO:0000256" key="2">
    <source>
        <dbReference type="ARBA" id="ARBA00022741"/>
    </source>
</evidence>
<feature type="domain" description="DNA2/NAM7 helicase helicase" evidence="6">
    <location>
        <begin position="301"/>
        <end position="395"/>
    </location>
</feature>
<evidence type="ECO:0000256" key="1">
    <source>
        <dbReference type="ARBA" id="ARBA00007913"/>
    </source>
</evidence>
<keyword evidence="3" id="KW-0378">Hydrolase</keyword>
<organism evidence="8 9">
    <name type="scientific">Bacteroides graminisolvens</name>
    <dbReference type="NCBI Taxonomy" id="477666"/>
    <lineage>
        <taxon>Bacteria</taxon>
        <taxon>Pseudomonadati</taxon>
        <taxon>Bacteroidota</taxon>
        <taxon>Bacteroidia</taxon>
        <taxon>Bacteroidales</taxon>
        <taxon>Bacteroidaceae</taxon>
        <taxon>Bacteroides</taxon>
    </lineage>
</organism>
<comment type="caution">
    <text evidence="8">The sequence shown here is derived from an EMBL/GenBank/DDBJ whole genome shotgun (WGS) entry which is preliminary data.</text>
</comment>
<dbReference type="FunFam" id="3.40.50.300:FF:000326">
    <property type="entry name" value="P-loop containing nucleoside triphosphate hydrolase"/>
    <property type="match status" value="1"/>
</dbReference>
<dbReference type="EMBL" id="DPVG01000195">
    <property type="protein sequence ID" value="HCK24210.1"/>
    <property type="molecule type" value="Genomic_DNA"/>
</dbReference>
<sequence length="621" mass="71390">MQVNKINTSTLCAQTSLQQQQLLLRMEYEYEKEEFQRLTQTMGIGRKIKRGQCWYPVSTGRSYYNSLNQFVIEIERKEDKDIEHAFEYGKPVCFFTQDAGNQIKYLPFTAQVSYADDERMVVILPGASARIELEGAHQLGVQLYFDETSYRTMFEALADVIRAKGNRLAALRDIMLDNQLPAERQIFPQRFPWLNSTQEEAVNKVLRAKDVAVVHGPPGTGKTTTLVEAIYETLHRENQVLVCAQSNAAVDWIAEKLVDRGVAVLRIGNPSRVNDKMLSFTYERRFESHPLYSELWSIRKAIRETSRKRHERISELKDRATQIEIQINEDLFSQARVVASTLVSSNHRVLSGRKFSTLFIDEAAQALEAACWIAIRKAERVVLAGDHCQLPPTIKCIDAARGGLSNTLMEKIVTSKPQSVSLLKVQYRMHQAIMHFPSHWFYSGEVYAAPQVHNRSILDYDTPLVWLDTSGQDFHEEFVGDSYGRINKSEANLLLTELENYIKRIGPKRMLDERIDFGIISPYKAQVQYLRNEIKRSRFLRPFKAAITVHTVDGFQGQERDVIFISLVRANDDGQIGFLSDLRRMNVAITRARMKLVILGDASTLTKHKFYRELFEYIKLL</sequence>
<dbReference type="CDD" id="cd18044">
    <property type="entry name" value="DEXXQc_SMUBP2"/>
    <property type="match status" value="1"/>
</dbReference>
<keyword evidence="2" id="KW-0547">Nucleotide-binding</keyword>
<dbReference type="GO" id="GO:0005694">
    <property type="term" value="C:chromosome"/>
    <property type="evidence" value="ECO:0007669"/>
    <property type="project" value="UniProtKB-ARBA"/>
</dbReference>
<dbReference type="Gene3D" id="3.40.50.300">
    <property type="entry name" value="P-loop containing nucleotide triphosphate hydrolases"/>
    <property type="match status" value="2"/>
</dbReference>
<evidence type="ECO:0000313" key="9">
    <source>
        <dbReference type="Proteomes" id="UP000263098"/>
    </source>
</evidence>